<dbReference type="Pfam" id="PF02518">
    <property type="entry name" value="HATPase_c"/>
    <property type="match status" value="1"/>
</dbReference>
<proteinExistence type="predicted"/>
<keyword evidence="4" id="KW-0472">Membrane</keyword>
<dbReference type="SMART" id="SM00387">
    <property type="entry name" value="HATPase_c"/>
    <property type="match status" value="1"/>
</dbReference>
<keyword evidence="2 6" id="KW-0418">Kinase</keyword>
<dbReference type="CDD" id="cd16917">
    <property type="entry name" value="HATPase_UhpB-NarQ-NarX-like"/>
    <property type="match status" value="1"/>
</dbReference>
<feature type="domain" description="Histidine kinase/HSP90-like ATPase" evidence="5">
    <location>
        <begin position="874"/>
        <end position="971"/>
    </location>
</feature>
<keyword evidence="7" id="KW-1185">Reference proteome</keyword>
<evidence type="ECO:0000256" key="2">
    <source>
        <dbReference type="ARBA" id="ARBA00022777"/>
    </source>
</evidence>
<name>A0ABQ1GE32_9GAMM</name>
<evidence type="ECO:0000313" key="6">
    <source>
        <dbReference type="EMBL" id="GGA42031.1"/>
    </source>
</evidence>
<dbReference type="GO" id="GO:0016301">
    <property type="term" value="F:kinase activity"/>
    <property type="evidence" value="ECO:0007669"/>
    <property type="project" value="UniProtKB-KW"/>
</dbReference>
<dbReference type="EMBL" id="BMJA01000003">
    <property type="protein sequence ID" value="GGA42031.1"/>
    <property type="molecule type" value="Genomic_DNA"/>
</dbReference>
<dbReference type="InterPro" id="IPR003594">
    <property type="entry name" value="HATPase_dom"/>
</dbReference>
<dbReference type="Gene3D" id="3.30.565.10">
    <property type="entry name" value="Histidine kinase-like ATPase, C-terminal domain"/>
    <property type="match status" value="1"/>
</dbReference>
<evidence type="ECO:0000256" key="3">
    <source>
        <dbReference type="ARBA" id="ARBA00023012"/>
    </source>
</evidence>
<dbReference type="SUPFAM" id="SSF63829">
    <property type="entry name" value="Calcium-dependent phosphotriesterase"/>
    <property type="match status" value="3"/>
</dbReference>
<dbReference type="InterPro" id="IPR011712">
    <property type="entry name" value="Sig_transdc_His_kin_sub3_dim/P"/>
</dbReference>
<organism evidence="6 7">
    <name type="scientific">Dyella nitratireducens</name>
    <dbReference type="NCBI Taxonomy" id="1849580"/>
    <lineage>
        <taxon>Bacteria</taxon>
        <taxon>Pseudomonadati</taxon>
        <taxon>Pseudomonadota</taxon>
        <taxon>Gammaproteobacteria</taxon>
        <taxon>Lysobacterales</taxon>
        <taxon>Rhodanobacteraceae</taxon>
        <taxon>Dyella</taxon>
    </lineage>
</organism>
<dbReference type="InterPro" id="IPR013783">
    <property type="entry name" value="Ig-like_fold"/>
</dbReference>
<gene>
    <name evidence="6" type="ORF">GCM10010981_33840</name>
</gene>
<dbReference type="PANTHER" id="PTHR24421:SF62">
    <property type="entry name" value="SENSORY TRANSDUCTION HISTIDINE KINASE"/>
    <property type="match status" value="1"/>
</dbReference>
<keyword evidence="4" id="KW-0812">Transmembrane</keyword>
<comment type="caution">
    <text evidence="6">The sequence shown here is derived from an EMBL/GenBank/DDBJ whole genome shotgun (WGS) entry which is preliminary data.</text>
</comment>
<sequence>MNHRTWMVVNGAPADNWDIKQDGKGFIWLATSTGLFRFDGVQFQRYVPAAGQSFLSTDMTALRIVSDDDFWVGTSDGVISHIKAGHVVSYPISNTAKEGPVYAFAVTPDGAMWVVAGRALLRYSDGKLAKVGVDWDFPPDMQAMWMLVDKEGTAWLATDRELLFLRKGSHRFEHTGISTGLYSVLALSPDGTLWVSDGVHGTRALPGLSAGHVPSQLLKPLPATHFAQSMRLVFDKSGALWGTLSYRSGMQGIFRVANPSQFADGQPLRPEQVTDRYSTEQGFTSIVTVPMLVDREGDVWVGTDFGLNRFHTNSFKAVSPLPGASPVETWLSPDDAGNVLLLQEGCLYQVSHAVASELTCAFPASSYHIIKAGNRFISETAEGFYQWSPQAGSSPLKLPGNQASWDTTAVGKDAHGNLWLGFSGSLYELEGDAWRKAEIENPLGHKQPTAIAFDAGNTMWLGYPNGQILRWNGHAATVYTASEGLSIGNVEAIAAQSGSILVGGDTGVARWKNGRFQSLSMARLPVLSAVSGVAETKTGDLWLNTSVGVVRIEASEAERAFDDAGYTPSYRLYGGDDGVPGIAFRQPLASTITTDEHGRLWFLTNQGVCWIDPSTVHANPVAPQTVIESIVAEGRPFPIDSHLALPPHTATISFQYTAASLRAPQNVKFRYKLSGVDTHWQDGGAQRQAVYANLKPGDYAFQVEAANSDGVWSEHPSILAFQIERTFYQTRIFRILSIMAAILCVVALALMERRRMLRALRDRLEVRHAERERIARELHDTLLQGVQGLTLCMQAFADHIPKGDPFRAKVDQSLERAYELLVDGRDRVRDLRTRDHAAKDLAEAFTSLAEDFAEEWPARFQIACTGIQQGIIPVIREEIYLIGREALLNAFQHAMATQVDVAIAYDVKQLRVCIRDDGVGIDPQILDAGHRPGHWGLVGMRERAGAIGGRLLIRASAGAGTEIELVVPAGIAYAHPRQSRWMWFKQRLPSSWRVFPDAVQPSPKYPMP</sequence>
<dbReference type="InterPro" id="IPR050482">
    <property type="entry name" value="Sensor_HK_TwoCompSys"/>
</dbReference>
<keyword evidence="3" id="KW-0902">Two-component regulatory system</keyword>
<dbReference type="Pfam" id="PF07730">
    <property type="entry name" value="HisKA_3"/>
    <property type="match status" value="1"/>
</dbReference>
<feature type="transmembrane region" description="Helical" evidence="4">
    <location>
        <begin position="732"/>
        <end position="751"/>
    </location>
</feature>
<dbReference type="Gene3D" id="2.130.10.10">
    <property type="entry name" value="YVTN repeat-like/Quinoprotein amine dehydrogenase"/>
    <property type="match status" value="2"/>
</dbReference>
<evidence type="ECO:0000256" key="1">
    <source>
        <dbReference type="ARBA" id="ARBA00022679"/>
    </source>
</evidence>
<dbReference type="Gene3D" id="1.20.5.1930">
    <property type="match status" value="1"/>
</dbReference>
<dbReference type="Gene3D" id="2.60.40.10">
    <property type="entry name" value="Immunoglobulins"/>
    <property type="match status" value="1"/>
</dbReference>
<accession>A0ABQ1GE32</accession>
<evidence type="ECO:0000259" key="5">
    <source>
        <dbReference type="SMART" id="SM00387"/>
    </source>
</evidence>
<dbReference type="PANTHER" id="PTHR24421">
    <property type="entry name" value="NITRATE/NITRITE SENSOR PROTEIN NARX-RELATED"/>
    <property type="match status" value="1"/>
</dbReference>
<dbReference type="InterPro" id="IPR015943">
    <property type="entry name" value="WD40/YVTN_repeat-like_dom_sf"/>
</dbReference>
<dbReference type="InterPro" id="IPR036890">
    <property type="entry name" value="HATPase_C_sf"/>
</dbReference>
<dbReference type="RefSeq" id="WP_188795975.1">
    <property type="nucleotide sequence ID" value="NZ_BMJA01000003.1"/>
</dbReference>
<dbReference type="Pfam" id="PF07495">
    <property type="entry name" value="Y_Y_Y"/>
    <property type="match status" value="1"/>
</dbReference>
<keyword evidence="4" id="KW-1133">Transmembrane helix</keyword>
<evidence type="ECO:0000256" key="4">
    <source>
        <dbReference type="SAM" id="Phobius"/>
    </source>
</evidence>
<dbReference type="Proteomes" id="UP000620046">
    <property type="component" value="Unassembled WGS sequence"/>
</dbReference>
<reference evidence="7" key="1">
    <citation type="journal article" date="2019" name="Int. J. Syst. Evol. Microbiol.">
        <title>The Global Catalogue of Microorganisms (GCM) 10K type strain sequencing project: providing services to taxonomists for standard genome sequencing and annotation.</title>
        <authorList>
            <consortium name="The Broad Institute Genomics Platform"/>
            <consortium name="The Broad Institute Genome Sequencing Center for Infectious Disease"/>
            <person name="Wu L."/>
            <person name="Ma J."/>
        </authorList>
    </citation>
    <scope>NUCLEOTIDE SEQUENCE [LARGE SCALE GENOMIC DNA]</scope>
    <source>
        <strain evidence="7">CGMCC 1.15439</strain>
    </source>
</reference>
<protein>
    <submittedName>
        <fullName evidence="6">Histidine kinase</fullName>
    </submittedName>
</protein>
<dbReference type="SUPFAM" id="SSF55874">
    <property type="entry name" value="ATPase domain of HSP90 chaperone/DNA topoisomerase II/histidine kinase"/>
    <property type="match status" value="1"/>
</dbReference>
<evidence type="ECO:0000313" key="7">
    <source>
        <dbReference type="Proteomes" id="UP000620046"/>
    </source>
</evidence>
<dbReference type="InterPro" id="IPR011123">
    <property type="entry name" value="Y_Y_Y"/>
</dbReference>
<keyword evidence="1" id="KW-0808">Transferase</keyword>